<protein>
    <submittedName>
        <fullName evidence="1">Uncharacterized protein</fullName>
    </submittedName>
</protein>
<dbReference type="AlphaFoldDB" id="A0AAN6Q790"/>
<dbReference type="Proteomes" id="UP001305647">
    <property type="component" value="Unassembled WGS sequence"/>
</dbReference>
<organism evidence="1 2">
    <name type="scientific">Parathielavia hyrcaniae</name>
    <dbReference type="NCBI Taxonomy" id="113614"/>
    <lineage>
        <taxon>Eukaryota</taxon>
        <taxon>Fungi</taxon>
        <taxon>Dikarya</taxon>
        <taxon>Ascomycota</taxon>
        <taxon>Pezizomycotina</taxon>
        <taxon>Sordariomycetes</taxon>
        <taxon>Sordariomycetidae</taxon>
        <taxon>Sordariales</taxon>
        <taxon>Chaetomiaceae</taxon>
        <taxon>Parathielavia</taxon>
    </lineage>
</organism>
<name>A0AAN6Q790_9PEZI</name>
<proteinExistence type="predicted"/>
<reference evidence="1" key="2">
    <citation type="submission" date="2023-05" db="EMBL/GenBank/DDBJ databases">
        <authorList>
            <consortium name="Lawrence Berkeley National Laboratory"/>
            <person name="Steindorff A."/>
            <person name="Hensen N."/>
            <person name="Bonometti L."/>
            <person name="Westerberg I."/>
            <person name="Brannstrom I.O."/>
            <person name="Guillou S."/>
            <person name="Cros-Aarteil S."/>
            <person name="Calhoun S."/>
            <person name="Haridas S."/>
            <person name="Kuo A."/>
            <person name="Mondo S."/>
            <person name="Pangilinan J."/>
            <person name="Riley R."/>
            <person name="Labutti K."/>
            <person name="Andreopoulos B."/>
            <person name="Lipzen A."/>
            <person name="Chen C."/>
            <person name="Yanf M."/>
            <person name="Daum C."/>
            <person name="Ng V."/>
            <person name="Clum A."/>
            <person name="Ohm R."/>
            <person name="Martin F."/>
            <person name="Silar P."/>
            <person name="Natvig D."/>
            <person name="Lalanne C."/>
            <person name="Gautier V."/>
            <person name="Ament-Velasquez S.L."/>
            <person name="Kruys A."/>
            <person name="Hutchinson M.I."/>
            <person name="Powell A.J."/>
            <person name="Barry K."/>
            <person name="Miller A.N."/>
            <person name="Grigoriev I.V."/>
            <person name="Debuchy R."/>
            <person name="Gladieux P."/>
            <person name="Thoren M.H."/>
            <person name="Johannesson H."/>
        </authorList>
    </citation>
    <scope>NUCLEOTIDE SEQUENCE</scope>
    <source>
        <strain evidence="1">CBS 757.83</strain>
    </source>
</reference>
<gene>
    <name evidence="1" type="ORF">N658DRAFT_484688</name>
</gene>
<dbReference type="EMBL" id="MU863629">
    <property type="protein sequence ID" value="KAK4103055.1"/>
    <property type="molecule type" value="Genomic_DNA"/>
</dbReference>
<comment type="caution">
    <text evidence="1">The sequence shown here is derived from an EMBL/GenBank/DDBJ whole genome shotgun (WGS) entry which is preliminary data.</text>
</comment>
<accession>A0AAN6Q790</accession>
<sequence>MEDAQSLGSGNRLVFAGWRIREDEARRPSTADGVVLPRATEATDRNGCRFNRRRNKILASDWKPRVFALENGDTAFENSQRSFQKTVSGSWIRVDVENREEVAAEEPTERASSSSICGSLPVAVGLRILDLRARLIPRPQLLDLAWNRDQHRARLLTRLPQLVLLRGLPLAGVTRPVGFELPGSWEYNTDRARACSSGNTASVNLIEPADLFCGPPVREGFLDCQGKCRLRLEVALRSPSARGLPLFED</sequence>
<evidence type="ECO:0000313" key="1">
    <source>
        <dbReference type="EMBL" id="KAK4103055.1"/>
    </source>
</evidence>
<keyword evidence="2" id="KW-1185">Reference proteome</keyword>
<evidence type="ECO:0000313" key="2">
    <source>
        <dbReference type="Proteomes" id="UP001305647"/>
    </source>
</evidence>
<reference evidence="1" key="1">
    <citation type="journal article" date="2023" name="Mol. Phylogenet. Evol.">
        <title>Genome-scale phylogeny and comparative genomics of the fungal order Sordariales.</title>
        <authorList>
            <person name="Hensen N."/>
            <person name="Bonometti L."/>
            <person name="Westerberg I."/>
            <person name="Brannstrom I.O."/>
            <person name="Guillou S."/>
            <person name="Cros-Aarteil S."/>
            <person name="Calhoun S."/>
            <person name="Haridas S."/>
            <person name="Kuo A."/>
            <person name="Mondo S."/>
            <person name="Pangilinan J."/>
            <person name="Riley R."/>
            <person name="LaButti K."/>
            <person name="Andreopoulos B."/>
            <person name="Lipzen A."/>
            <person name="Chen C."/>
            <person name="Yan M."/>
            <person name="Daum C."/>
            <person name="Ng V."/>
            <person name="Clum A."/>
            <person name="Steindorff A."/>
            <person name="Ohm R.A."/>
            <person name="Martin F."/>
            <person name="Silar P."/>
            <person name="Natvig D.O."/>
            <person name="Lalanne C."/>
            <person name="Gautier V."/>
            <person name="Ament-Velasquez S.L."/>
            <person name="Kruys A."/>
            <person name="Hutchinson M.I."/>
            <person name="Powell A.J."/>
            <person name="Barry K."/>
            <person name="Miller A.N."/>
            <person name="Grigoriev I.V."/>
            <person name="Debuchy R."/>
            <person name="Gladieux P."/>
            <person name="Hiltunen Thoren M."/>
            <person name="Johannesson H."/>
        </authorList>
    </citation>
    <scope>NUCLEOTIDE SEQUENCE</scope>
    <source>
        <strain evidence="1">CBS 757.83</strain>
    </source>
</reference>